<gene>
    <name evidence="2" type="ORF">NPIL_91691</name>
</gene>
<evidence type="ECO:0000256" key="1">
    <source>
        <dbReference type="SAM" id="MobiDB-lite"/>
    </source>
</evidence>
<keyword evidence="3" id="KW-1185">Reference proteome</keyword>
<protein>
    <submittedName>
        <fullName evidence="2">Uncharacterized protein</fullName>
    </submittedName>
</protein>
<organism evidence="2 3">
    <name type="scientific">Nephila pilipes</name>
    <name type="common">Giant wood spider</name>
    <name type="synonym">Nephila maculata</name>
    <dbReference type="NCBI Taxonomy" id="299642"/>
    <lineage>
        <taxon>Eukaryota</taxon>
        <taxon>Metazoa</taxon>
        <taxon>Ecdysozoa</taxon>
        <taxon>Arthropoda</taxon>
        <taxon>Chelicerata</taxon>
        <taxon>Arachnida</taxon>
        <taxon>Araneae</taxon>
        <taxon>Araneomorphae</taxon>
        <taxon>Entelegynae</taxon>
        <taxon>Araneoidea</taxon>
        <taxon>Nephilidae</taxon>
        <taxon>Nephila</taxon>
    </lineage>
</organism>
<sequence length="94" mass="10847">MGSLMSLSNSPPPGKRQLLPKKGEGQIAARYLTLTWICWKRNKNQVGMSCPRCFFITTSTGFFFPVVSNWNFSECGWFKDDLFLVRKAFYLPKK</sequence>
<evidence type="ECO:0000313" key="3">
    <source>
        <dbReference type="Proteomes" id="UP000887013"/>
    </source>
</evidence>
<dbReference type="Proteomes" id="UP000887013">
    <property type="component" value="Unassembled WGS sequence"/>
</dbReference>
<accession>A0A8X6TQN7</accession>
<proteinExistence type="predicted"/>
<evidence type="ECO:0000313" key="2">
    <source>
        <dbReference type="EMBL" id="GFT36959.1"/>
    </source>
</evidence>
<name>A0A8X6TQN7_NEPPI</name>
<reference evidence="2" key="1">
    <citation type="submission" date="2020-08" db="EMBL/GenBank/DDBJ databases">
        <title>Multicomponent nature underlies the extraordinary mechanical properties of spider dragline silk.</title>
        <authorList>
            <person name="Kono N."/>
            <person name="Nakamura H."/>
            <person name="Mori M."/>
            <person name="Yoshida Y."/>
            <person name="Ohtoshi R."/>
            <person name="Malay A.D."/>
            <person name="Moran D.A.P."/>
            <person name="Tomita M."/>
            <person name="Numata K."/>
            <person name="Arakawa K."/>
        </authorList>
    </citation>
    <scope>NUCLEOTIDE SEQUENCE</scope>
</reference>
<comment type="caution">
    <text evidence="2">The sequence shown here is derived from an EMBL/GenBank/DDBJ whole genome shotgun (WGS) entry which is preliminary data.</text>
</comment>
<dbReference type="AlphaFoldDB" id="A0A8X6TQN7"/>
<dbReference type="EMBL" id="BMAW01014000">
    <property type="protein sequence ID" value="GFT36959.1"/>
    <property type="molecule type" value="Genomic_DNA"/>
</dbReference>
<feature type="region of interest" description="Disordered" evidence="1">
    <location>
        <begin position="1"/>
        <end position="22"/>
    </location>
</feature>